<dbReference type="KEGG" id="buz:AYM40_26015"/>
<dbReference type="EMBL" id="CP014579">
    <property type="protein sequence ID" value="ANB75770.1"/>
    <property type="molecule type" value="Genomic_DNA"/>
</dbReference>
<name>A0A160FRV7_9BURK</name>
<reference evidence="1 2" key="1">
    <citation type="journal article" date="2016" name="Gene">
        <title>PacBio SMRT assembly of a complex multi-replicon genome reveals chlorocatechol degradative operon in a region of genome plasticity.</title>
        <authorList>
            <person name="Ricker N."/>
            <person name="Shen S.Y."/>
            <person name="Goordial J."/>
            <person name="Jin S."/>
            <person name="Fulthorpe R.R."/>
        </authorList>
    </citation>
    <scope>NUCLEOTIDE SEQUENCE [LARGE SCALE GENOMIC DNA]</scope>
    <source>
        <strain evidence="1 2">OLGA172</strain>
    </source>
</reference>
<proteinExistence type="predicted"/>
<dbReference type="Proteomes" id="UP000076852">
    <property type="component" value="Chromosome 2"/>
</dbReference>
<dbReference type="AlphaFoldDB" id="A0A160FRV7"/>
<accession>A0A160FRV7</accession>
<evidence type="ECO:0000313" key="2">
    <source>
        <dbReference type="Proteomes" id="UP000076852"/>
    </source>
</evidence>
<organism evidence="1 2">
    <name type="scientific">Paraburkholderia phytofirmans OLGA172</name>
    <dbReference type="NCBI Taxonomy" id="1417228"/>
    <lineage>
        <taxon>Bacteria</taxon>
        <taxon>Pseudomonadati</taxon>
        <taxon>Pseudomonadota</taxon>
        <taxon>Betaproteobacteria</taxon>
        <taxon>Burkholderiales</taxon>
        <taxon>Burkholderiaceae</taxon>
        <taxon>Paraburkholderia</taxon>
    </lineage>
</organism>
<keyword evidence="2" id="KW-1185">Reference proteome</keyword>
<sequence>MEVRLLSVKFNDAGGQDMNAKSLRRSNPDGSVHHGGLAHMFLERTQQGILHAFRVRDQRLPGVGEIKAVASPIKQH</sequence>
<gene>
    <name evidence="1" type="ORF">AYM40_26015</name>
</gene>
<evidence type="ECO:0000313" key="1">
    <source>
        <dbReference type="EMBL" id="ANB75770.1"/>
    </source>
</evidence>
<protein>
    <submittedName>
        <fullName evidence="1">Uncharacterized protein</fullName>
    </submittedName>
</protein>